<reference evidence="1 2" key="2">
    <citation type="submission" date="2018-11" db="EMBL/GenBank/DDBJ databases">
        <authorList>
            <consortium name="Pathogen Informatics"/>
        </authorList>
    </citation>
    <scope>NUCLEOTIDE SEQUENCE [LARGE SCALE GENOMIC DNA]</scope>
    <source>
        <strain evidence="1 2">Egypt</strain>
    </source>
</reference>
<dbReference type="AlphaFoldDB" id="A0A183A1E1"/>
<keyword evidence="2" id="KW-1185">Reference proteome</keyword>
<proteinExistence type="predicted"/>
<sequence length="88" mass="9712">MAPPVLEPKEVEAALKQLDQKKAAGFDGLQPATVCPLLTLLQLRWLSFSTDPLPQQRRGPTAPQQKWCQLTESTLKSRQSTTLSANLV</sequence>
<dbReference type="WBParaSite" id="ECPE_0000077601-mRNA-1">
    <property type="protein sequence ID" value="ECPE_0000077601-mRNA-1"/>
    <property type="gene ID" value="ECPE_0000077601"/>
</dbReference>
<protein>
    <submittedName>
        <fullName evidence="3">40S ribosomal protein S15</fullName>
    </submittedName>
</protein>
<dbReference type="Proteomes" id="UP000272942">
    <property type="component" value="Unassembled WGS sequence"/>
</dbReference>
<evidence type="ECO:0000313" key="2">
    <source>
        <dbReference type="Proteomes" id="UP000272942"/>
    </source>
</evidence>
<evidence type="ECO:0000313" key="3">
    <source>
        <dbReference type="WBParaSite" id="ECPE_0000077601-mRNA-1"/>
    </source>
</evidence>
<organism evidence="3">
    <name type="scientific">Echinostoma caproni</name>
    <dbReference type="NCBI Taxonomy" id="27848"/>
    <lineage>
        <taxon>Eukaryota</taxon>
        <taxon>Metazoa</taxon>
        <taxon>Spiralia</taxon>
        <taxon>Lophotrochozoa</taxon>
        <taxon>Platyhelminthes</taxon>
        <taxon>Trematoda</taxon>
        <taxon>Digenea</taxon>
        <taxon>Plagiorchiida</taxon>
        <taxon>Echinostomata</taxon>
        <taxon>Echinostomatoidea</taxon>
        <taxon>Echinostomatidae</taxon>
        <taxon>Echinostoma</taxon>
    </lineage>
</organism>
<accession>A0A183A1E1</accession>
<reference evidence="3" key="1">
    <citation type="submission" date="2016-06" db="UniProtKB">
        <authorList>
            <consortium name="WormBaseParasite"/>
        </authorList>
    </citation>
    <scope>IDENTIFICATION</scope>
</reference>
<evidence type="ECO:0000313" key="1">
    <source>
        <dbReference type="EMBL" id="VDP28689.1"/>
    </source>
</evidence>
<name>A0A183A1E1_9TREM</name>
<gene>
    <name evidence="1" type="ORF">ECPE_LOCUS776</name>
</gene>
<dbReference type="EMBL" id="UZAN01003152">
    <property type="protein sequence ID" value="VDP28689.1"/>
    <property type="molecule type" value="Genomic_DNA"/>
</dbReference>